<feature type="transmembrane region" description="Helical" evidence="1">
    <location>
        <begin position="128"/>
        <end position="148"/>
    </location>
</feature>
<dbReference type="Proteomes" id="UP001185927">
    <property type="component" value="Unassembled WGS sequence"/>
</dbReference>
<protein>
    <submittedName>
        <fullName evidence="2">DUF6328 family protein</fullName>
    </submittedName>
</protein>
<dbReference type="RefSeq" id="WP_033236054.1">
    <property type="nucleotide sequence ID" value="NZ_CP079698.1"/>
</dbReference>
<sequence>MNDTGESPPVQLARNFNELLQELRVALSGVQILFAFLLAVAFTERYEDESTYIKTIHLVTVMLVAISFGLLMAPAVWHRVLFRGGYRQRILTISNRFALCGTGFLAASMTGTVLLIAEIAVGGVGAKILAACAAVMFTTLWFFVPALIRRDDS</sequence>
<evidence type="ECO:0000313" key="2">
    <source>
        <dbReference type="EMBL" id="MDV6269893.1"/>
    </source>
</evidence>
<name>A0ABU4C070_RHOGO</name>
<dbReference type="InterPro" id="IPR046291">
    <property type="entry name" value="DUF6328"/>
</dbReference>
<evidence type="ECO:0000313" key="3">
    <source>
        <dbReference type="Proteomes" id="UP001185927"/>
    </source>
</evidence>
<proteinExistence type="predicted"/>
<accession>A0ABU4C070</accession>
<gene>
    <name evidence="2" type="ORF">R3Q16_25040</name>
</gene>
<feature type="transmembrane region" description="Helical" evidence="1">
    <location>
        <begin position="97"/>
        <end position="122"/>
    </location>
</feature>
<evidence type="ECO:0000256" key="1">
    <source>
        <dbReference type="SAM" id="Phobius"/>
    </source>
</evidence>
<feature type="transmembrane region" description="Helical" evidence="1">
    <location>
        <begin position="55"/>
        <end position="77"/>
    </location>
</feature>
<keyword evidence="1" id="KW-0472">Membrane</keyword>
<keyword evidence="1" id="KW-0812">Transmembrane</keyword>
<comment type="caution">
    <text evidence="2">The sequence shown here is derived from an EMBL/GenBank/DDBJ whole genome shotgun (WGS) entry which is preliminary data.</text>
</comment>
<keyword evidence="1" id="KW-1133">Transmembrane helix</keyword>
<keyword evidence="3" id="KW-1185">Reference proteome</keyword>
<organism evidence="2 3">
    <name type="scientific">Rhodococcus globerulus</name>
    <dbReference type="NCBI Taxonomy" id="33008"/>
    <lineage>
        <taxon>Bacteria</taxon>
        <taxon>Bacillati</taxon>
        <taxon>Actinomycetota</taxon>
        <taxon>Actinomycetes</taxon>
        <taxon>Mycobacteriales</taxon>
        <taxon>Nocardiaceae</taxon>
        <taxon>Rhodococcus</taxon>
    </lineage>
</organism>
<dbReference type="Pfam" id="PF19853">
    <property type="entry name" value="DUF6328"/>
    <property type="match status" value="1"/>
</dbReference>
<reference evidence="2 3" key="1">
    <citation type="submission" date="2023-10" db="EMBL/GenBank/DDBJ databases">
        <title>Development of a sustainable strategy for remediation of hydrocarbon-contaminated territories based on the waste exchange concept.</title>
        <authorList>
            <person name="Krivoruchko A."/>
        </authorList>
    </citation>
    <scope>NUCLEOTIDE SEQUENCE [LARGE SCALE GENOMIC DNA]</scope>
    <source>
        <strain evidence="2 3">IEGM 1203</strain>
    </source>
</reference>
<dbReference type="EMBL" id="JAWLKB010000013">
    <property type="protein sequence ID" value="MDV6269893.1"/>
    <property type="molecule type" value="Genomic_DNA"/>
</dbReference>
<feature type="transmembrane region" description="Helical" evidence="1">
    <location>
        <begin position="23"/>
        <end position="43"/>
    </location>
</feature>